<organism evidence="2 3">
    <name type="scientific">Dreissena polymorpha</name>
    <name type="common">Zebra mussel</name>
    <name type="synonym">Mytilus polymorpha</name>
    <dbReference type="NCBI Taxonomy" id="45954"/>
    <lineage>
        <taxon>Eukaryota</taxon>
        <taxon>Metazoa</taxon>
        <taxon>Spiralia</taxon>
        <taxon>Lophotrochozoa</taxon>
        <taxon>Mollusca</taxon>
        <taxon>Bivalvia</taxon>
        <taxon>Autobranchia</taxon>
        <taxon>Heteroconchia</taxon>
        <taxon>Euheterodonta</taxon>
        <taxon>Imparidentia</taxon>
        <taxon>Neoheterodontei</taxon>
        <taxon>Myida</taxon>
        <taxon>Dreissenoidea</taxon>
        <taxon>Dreissenidae</taxon>
        <taxon>Dreissena</taxon>
    </lineage>
</organism>
<protein>
    <submittedName>
        <fullName evidence="2">Uncharacterized protein</fullName>
    </submittedName>
</protein>
<sequence>MTLWLKSTESRKAEDNRLHQDHHHQRYMTFLNRVRDRKDSASGRRAYEVQHEHSMTGSGQKRLASVDCYCCSVGMSMMIQNKPRENH</sequence>
<accession>A0A9D4ET92</accession>
<evidence type="ECO:0000313" key="3">
    <source>
        <dbReference type="Proteomes" id="UP000828390"/>
    </source>
</evidence>
<dbReference type="Proteomes" id="UP000828390">
    <property type="component" value="Unassembled WGS sequence"/>
</dbReference>
<name>A0A9D4ET92_DREPO</name>
<feature type="region of interest" description="Disordered" evidence="1">
    <location>
        <begin position="1"/>
        <end position="22"/>
    </location>
</feature>
<dbReference type="AlphaFoldDB" id="A0A9D4ET92"/>
<comment type="caution">
    <text evidence="2">The sequence shown here is derived from an EMBL/GenBank/DDBJ whole genome shotgun (WGS) entry which is preliminary data.</text>
</comment>
<feature type="compositionally biased region" description="Basic and acidic residues" evidence="1">
    <location>
        <begin position="8"/>
        <end position="19"/>
    </location>
</feature>
<reference evidence="2" key="2">
    <citation type="submission" date="2020-11" db="EMBL/GenBank/DDBJ databases">
        <authorList>
            <person name="McCartney M.A."/>
            <person name="Auch B."/>
            <person name="Kono T."/>
            <person name="Mallez S."/>
            <person name="Becker A."/>
            <person name="Gohl D.M."/>
            <person name="Silverstein K.A.T."/>
            <person name="Koren S."/>
            <person name="Bechman K.B."/>
            <person name="Herman A."/>
            <person name="Abrahante J.E."/>
            <person name="Garbe J."/>
        </authorList>
    </citation>
    <scope>NUCLEOTIDE SEQUENCE</scope>
    <source>
        <strain evidence="2">Duluth1</strain>
        <tissue evidence="2">Whole animal</tissue>
    </source>
</reference>
<proteinExistence type="predicted"/>
<dbReference type="EMBL" id="JAIWYP010000008">
    <property type="protein sequence ID" value="KAH3783615.1"/>
    <property type="molecule type" value="Genomic_DNA"/>
</dbReference>
<keyword evidence="3" id="KW-1185">Reference proteome</keyword>
<reference evidence="2" key="1">
    <citation type="journal article" date="2019" name="bioRxiv">
        <title>The Genome of the Zebra Mussel, Dreissena polymorpha: A Resource for Invasive Species Research.</title>
        <authorList>
            <person name="McCartney M.A."/>
            <person name="Auch B."/>
            <person name="Kono T."/>
            <person name="Mallez S."/>
            <person name="Zhang Y."/>
            <person name="Obille A."/>
            <person name="Becker A."/>
            <person name="Abrahante J.E."/>
            <person name="Garbe J."/>
            <person name="Badalamenti J.P."/>
            <person name="Herman A."/>
            <person name="Mangelson H."/>
            <person name="Liachko I."/>
            <person name="Sullivan S."/>
            <person name="Sone E.D."/>
            <person name="Koren S."/>
            <person name="Silverstein K.A.T."/>
            <person name="Beckman K.B."/>
            <person name="Gohl D.M."/>
        </authorList>
    </citation>
    <scope>NUCLEOTIDE SEQUENCE</scope>
    <source>
        <strain evidence="2">Duluth1</strain>
        <tissue evidence="2">Whole animal</tissue>
    </source>
</reference>
<gene>
    <name evidence="2" type="ORF">DPMN_161557</name>
</gene>
<evidence type="ECO:0000256" key="1">
    <source>
        <dbReference type="SAM" id="MobiDB-lite"/>
    </source>
</evidence>
<evidence type="ECO:0000313" key="2">
    <source>
        <dbReference type="EMBL" id="KAH3783615.1"/>
    </source>
</evidence>